<dbReference type="GO" id="GO:0003677">
    <property type="term" value="F:DNA binding"/>
    <property type="evidence" value="ECO:0007669"/>
    <property type="project" value="InterPro"/>
</dbReference>
<dbReference type="InterPro" id="IPR002559">
    <property type="entry name" value="Transposase_11"/>
</dbReference>
<dbReference type="GO" id="GO:0004803">
    <property type="term" value="F:transposase activity"/>
    <property type="evidence" value="ECO:0007669"/>
    <property type="project" value="InterPro"/>
</dbReference>
<reference evidence="2" key="1">
    <citation type="journal article" date="2015" name="Nature">
        <title>Complex archaea that bridge the gap between prokaryotes and eukaryotes.</title>
        <authorList>
            <person name="Spang A."/>
            <person name="Saw J.H."/>
            <person name="Jorgensen S.L."/>
            <person name="Zaremba-Niedzwiedzka K."/>
            <person name="Martijn J."/>
            <person name="Lind A.E."/>
            <person name="van Eijk R."/>
            <person name="Schleper C."/>
            <person name="Guy L."/>
            <person name="Ettema T.J."/>
        </authorList>
    </citation>
    <scope>NUCLEOTIDE SEQUENCE</scope>
</reference>
<dbReference type="PANTHER" id="PTHR34614:SF2">
    <property type="entry name" value="TRANSPOSASE IS4-LIKE DOMAIN-CONTAINING PROTEIN"/>
    <property type="match status" value="1"/>
</dbReference>
<dbReference type="AlphaFoldDB" id="A0A0F9A8S7"/>
<gene>
    <name evidence="2" type="ORF">LCGC14_2942120</name>
</gene>
<evidence type="ECO:0000313" key="2">
    <source>
        <dbReference type="EMBL" id="KKK68631.1"/>
    </source>
</evidence>
<protein>
    <recommendedName>
        <fullName evidence="1">Transposase IS4-like domain-containing protein</fullName>
    </recommendedName>
</protein>
<dbReference type="EMBL" id="LAZR01059039">
    <property type="protein sequence ID" value="KKK68631.1"/>
    <property type="molecule type" value="Genomic_DNA"/>
</dbReference>
<feature type="domain" description="Transposase IS4-like" evidence="1">
    <location>
        <begin position="56"/>
        <end position="373"/>
    </location>
</feature>
<evidence type="ECO:0000259" key="1">
    <source>
        <dbReference type="Pfam" id="PF01609"/>
    </source>
</evidence>
<comment type="caution">
    <text evidence="2">The sequence shown here is derived from an EMBL/GenBank/DDBJ whole genome shotgun (WGS) entry which is preliminary data.</text>
</comment>
<proteinExistence type="predicted"/>
<dbReference type="PANTHER" id="PTHR34614">
    <property type="match status" value="1"/>
</dbReference>
<accession>A0A0F9A8S7</accession>
<dbReference type="InterPro" id="IPR012337">
    <property type="entry name" value="RNaseH-like_sf"/>
</dbReference>
<dbReference type="GO" id="GO:0006313">
    <property type="term" value="P:DNA transposition"/>
    <property type="evidence" value="ECO:0007669"/>
    <property type="project" value="InterPro"/>
</dbReference>
<dbReference type="NCBIfam" id="NF033559">
    <property type="entry name" value="transpos_IS1634"/>
    <property type="match status" value="1"/>
</dbReference>
<feature type="non-terminal residue" evidence="2">
    <location>
        <position position="377"/>
    </location>
</feature>
<dbReference type="SUPFAM" id="SSF53098">
    <property type="entry name" value="Ribonuclease H-like"/>
    <property type="match status" value="1"/>
</dbReference>
<name>A0A0F9A8S7_9ZZZZ</name>
<feature type="non-terminal residue" evidence="2">
    <location>
        <position position="1"/>
    </location>
</feature>
<dbReference type="InterPro" id="IPR047654">
    <property type="entry name" value="IS1634_transpos"/>
</dbReference>
<dbReference type="Pfam" id="PF01609">
    <property type="entry name" value="DDE_Tnp_1"/>
    <property type="match status" value="1"/>
</dbReference>
<organism evidence="2">
    <name type="scientific">marine sediment metagenome</name>
    <dbReference type="NCBI Taxonomy" id="412755"/>
    <lineage>
        <taxon>unclassified sequences</taxon>
        <taxon>metagenomes</taxon>
        <taxon>ecological metagenomes</taxon>
    </lineage>
</organism>
<sequence>KSHEKSIFSLDTLITPDNFHENNIYNYMDYIFPKLDQIQKEIMKKLFDMKDMEFDELIIDATSMHCFGADDVEEPKNQMEKYKQVNRTHGYSRSKRPDLPQINLILGVTNHYIPLLFDAFSGNAPDTAMFKMLLEKCQREYPMLLKKIQGKYLVFDKGNNSENNFKEIDTLCEKWSCHFVTSVRPSLVSLKEQLLPLKIEEQPVIYEQQHTRLRGKRSTVFLYDGDKTERNVLLYVNEEIARKRQDEFLELLNEIQAKVSEINQKKGNIEDKKDLVEKFLRRKRVLSLFKREPDNGTIRCVPIQKKVDEKFNLAGKFAIVTNDFTLDADSIIRIYKTSGVIEHEFHILKSVLSLYPLRHRKKERIKVHCALVIWGAM</sequence>